<dbReference type="InterPro" id="IPR029787">
    <property type="entry name" value="Nucleotide_cyclase"/>
</dbReference>
<dbReference type="eggNOG" id="COG3706">
    <property type="taxonomic scope" value="Bacteria"/>
</dbReference>
<comment type="catalytic activity">
    <reaction evidence="3">
        <text>2 GTP = 3',3'-c-di-GMP + 2 diphosphate</text>
        <dbReference type="Rhea" id="RHEA:24898"/>
        <dbReference type="ChEBI" id="CHEBI:33019"/>
        <dbReference type="ChEBI" id="CHEBI:37565"/>
        <dbReference type="ChEBI" id="CHEBI:58805"/>
        <dbReference type="EC" id="2.7.7.65"/>
    </reaction>
</comment>
<dbReference type="CDD" id="cd01949">
    <property type="entry name" value="GGDEF"/>
    <property type="match status" value="1"/>
</dbReference>
<dbReference type="NCBIfam" id="TIGR00254">
    <property type="entry name" value="GGDEF"/>
    <property type="match status" value="1"/>
</dbReference>
<evidence type="ECO:0000313" key="7">
    <source>
        <dbReference type="Proteomes" id="UP000000238"/>
    </source>
</evidence>
<dbReference type="InterPro" id="IPR000160">
    <property type="entry name" value="GGDEF_dom"/>
</dbReference>
<keyword evidence="7" id="KW-1185">Reference proteome</keyword>
<dbReference type="PANTHER" id="PTHR45138">
    <property type="entry name" value="REGULATORY COMPONENTS OF SENSORY TRANSDUCTION SYSTEM"/>
    <property type="match status" value="1"/>
</dbReference>
<feature type="transmembrane region" description="Helical" evidence="4">
    <location>
        <begin position="47"/>
        <end position="67"/>
    </location>
</feature>
<accession>Q2SNU2</accession>
<dbReference type="PANTHER" id="PTHR45138:SF9">
    <property type="entry name" value="DIGUANYLATE CYCLASE DGCM-RELATED"/>
    <property type="match status" value="1"/>
</dbReference>
<sequence>MTERNRKTNFHLLSAVLDEEAKVVSVIKALAYAASFMSFVIGVKSWLWTHTAHASALFLFCALMLMNVISYNRTLNQQLFKTLFLWLVGLLFLYLIAGGGESNTGILWFYVFPPFVFYVAGLRTGSWMLIIMVALIAIIFRFPELPWVRTVYNLDFQLRFAATVSFVSVFAFVMDHSRRKARQELINMARLYEKAARTDELTQLPNRRDMQQQLEKEYFRYKRHGSHFSVILLDIDHFKMINDTYGHDAGDFVLMKISELLVNACRKMDMAARWGGEEFLIQLPDTSLVQALTLAERLRKSIEASPLQYKNQEIRYTISCGVCSISQAKDLASLLKQADVNLYQAKIKGRNMVIPLVVQKASEDEPV</sequence>
<feature type="transmembrane region" description="Helical" evidence="4">
    <location>
        <begin position="79"/>
        <end position="97"/>
    </location>
</feature>
<dbReference type="AlphaFoldDB" id="Q2SNU2"/>
<dbReference type="OrthoDB" id="9813903at2"/>
<keyword evidence="4" id="KW-0472">Membrane</keyword>
<dbReference type="STRING" id="349521.HCH_00786"/>
<feature type="transmembrane region" description="Helical" evidence="4">
    <location>
        <begin position="127"/>
        <end position="144"/>
    </location>
</feature>
<dbReference type="EMBL" id="CP000155">
    <property type="protein sequence ID" value="ABC27682.1"/>
    <property type="molecule type" value="Genomic_DNA"/>
</dbReference>
<reference evidence="6 7" key="1">
    <citation type="journal article" date="2005" name="Nucleic Acids Res.">
        <title>Genomic blueprint of Hahella chejuensis, a marine microbe producing an algicidal agent.</title>
        <authorList>
            <person name="Jeong H."/>
            <person name="Yim J.H."/>
            <person name="Lee C."/>
            <person name="Choi S.-H."/>
            <person name="Park Y.K."/>
            <person name="Yoon S.H."/>
            <person name="Hur C.-G."/>
            <person name="Kang H.-Y."/>
            <person name="Kim D."/>
            <person name="Lee H.H."/>
            <person name="Park K.H."/>
            <person name="Park S.-H."/>
            <person name="Park H.-S."/>
            <person name="Lee H.K."/>
            <person name="Oh T.K."/>
            <person name="Kim J.F."/>
        </authorList>
    </citation>
    <scope>NUCLEOTIDE SEQUENCE [LARGE SCALE GENOMIC DNA]</scope>
    <source>
        <strain evidence="6 7">KCTC 2396</strain>
    </source>
</reference>
<dbReference type="SUPFAM" id="SSF55073">
    <property type="entry name" value="Nucleotide cyclase"/>
    <property type="match status" value="1"/>
</dbReference>
<evidence type="ECO:0000313" key="6">
    <source>
        <dbReference type="EMBL" id="ABC27682.1"/>
    </source>
</evidence>
<dbReference type="SMART" id="SM00267">
    <property type="entry name" value="GGDEF"/>
    <property type="match status" value="1"/>
</dbReference>
<evidence type="ECO:0000256" key="1">
    <source>
        <dbReference type="ARBA" id="ARBA00001946"/>
    </source>
</evidence>
<keyword evidence="4" id="KW-0812">Transmembrane</keyword>
<dbReference type="EC" id="2.7.7.65" evidence="2"/>
<dbReference type="Gene3D" id="3.30.70.270">
    <property type="match status" value="1"/>
</dbReference>
<dbReference type="GO" id="GO:0052621">
    <property type="term" value="F:diguanylate cyclase activity"/>
    <property type="evidence" value="ECO:0007669"/>
    <property type="project" value="UniProtKB-EC"/>
</dbReference>
<feature type="transmembrane region" description="Helical" evidence="4">
    <location>
        <begin position="103"/>
        <end position="120"/>
    </location>
</feature>
<name>Q2SNU2_HAHCH</name>
<dbReference type="Proteomes" id="UP000000238">
    <property type="component" value="Chromosome"/>
</dbReference>
<gene>
    <name evidence="6" type="ordered locus">HCH_00786</name>
</gene>
<evidence type="ECO:0000256" key="4">
    <source>
        <dbReference type="SAM" id="Phobius"/>
    </source>
</evidence>
<dbReference type="InterPro" id="IPR043128">
    <property type="entry name" value="Rev_trsase/Diguanyl_cyclase"/>
</dbReference>
<dbReference type="RefSeq" id="WP_011394759.1">
    <property type="nucleotide sequence ID" value="NC_007645.1"/>
</dbReference>
<comment type="cofactor">
    <cofactor evidence="1">
        <name>Mg(2+)</name>
        <dbReference type="ChEBI" id="CHEBI:18420"/>
    </cofactor>
</comment>
<dbReference type="KEGG" id="hch:HCH_00786"/>
<dbReference type="Pfam" id="PF00990">
    <property type="entry name" value="GGDEF"/>
    <property type="match status" value="1"/>
</dbReference>
<evidence type="ECO:0000256" key="2">
    <source>
        <dbReference type="ARBA" id="ARBA00012528"/>
    </source>
</evidence>
<dbReference type="HOGENOM" id="CLU_000445_11_1_6"/>
<evidence type="ECO:0000256" key="3">
    <source>
        <dbReference type="ARBA" id="ARBA00034247"/>
    </source>
</evidence>
<dbReference type="InterPro" id="IPR050469">
    <property type="entry name" value="Diguanylate_Cyclase"/>
</dbReference>
<protein>
    <recommendedName>
        <fullName evidence="2">diguanylate cyclase</fullName>
        <ecNumber evidence="2">2.7.7.65</ecNumber>
    </recommendedName>
</protein>
<feature type="domain" description="GGDEF" evidence="5">
    <location>
        <begin position="226"/>
        <end position="358"/>
    </location>
</feature>
<dbReference type="PROSITE" id="PS50887">
    <property type="entry name" value="GGDEF"/>
    <property type="match status" value="1"/>
</dbReference>
<organism evidence="6 7">
    <name type="scientific">Hahella chejuensis (strain KCTC 2396)</name>
    <dbReference type="NCBI Taxonomy" id="349521"/>
    <lineage>
        <taxon>Bacteria</taxon>
        <taxon>Pseudomonadati</taxon>
        <taxon>Pseudomonadota</taxon>
        <taxon>Gammaproteobacteria</taxon>
        <taxon>Oceanospirillales</taxon>
        <taxon>Hahellaceae</taxon>
        <taxon>Hahella</taxon>
    </lineage>
</organism>
<dbReference type="FunFam" id="3.30.70.270:FF:000001">
    <property type="entry name" value="Diguanylate cyclase domain protein"/>
    <property type="match status" value="1"/>
</dbReference>
<evidence type="ECO:0000259" key="5">
    <source>
        <dbReference type="PROSITE" id="PS50887"/>
    </source>
</evidence>
<feature type="transmembrane region" description="Helical" evidence="4">
    <location>
        <begin position="21"/>
        <end position="41"/>
    </location>
</feature>
<proteinExistence type="predicted"/>
<keyword evidence="4" id="KW-1133">Transmembrane helix</keyword>
<feature type="transmembrane region" description="Helical" evidence="4">
    <location>
        <begin position="156"/>
        <end position="174"/>
    </location>
</feature>